<protein>
    <recommendedName>
        <fullName evidence="1">Protein kinase domain-containing protein</fullName>
    </recommendedName>
</protein>
<feature type="domain" description="Protein kinase" evidence="1">
    <location>
        <begin position="1"/>
        <end position="95"/>
    </location>
</feature>
<proteinExistence type="predicted"/>
<dbReference type="Gene3D" id="1.10.510.10">
    <property type="entry name" value="Transferase(Phosphotransferase) domain 1"/>
    <property type="match status" value="1"/>
</dbReference>
<dbReference type="InterPro" id="IPR011009">
    <property type="entry name" value="Kinase-like_dom_sf"/>
</dbReference>
<dbReference type="SUPFAM" id="SSF56112">
    <property type="entry name" value="Protein kinase-like (PK-like)"/>
    <property type="match status" value="1"/>
</dbReference>
<dbReference type="GO" id="GO:0005524">
    <property type="term" value="F:ATP binding"/>
    <property type="evidence" value="ECO:0007669"/>
    <property type="project" value="InterPro"/>
</dbReference>
<dbReference type="PROSITE" id="PS50011">
    <property type="entry name" value="PROTEIN_KINASE_DOM"/>
    <property type="match status" value="1"/>
</dbReference>
<dbReference type="AlphaFoldDB" id="A0A381UJS8"/>
<gene>
    <name evidence="2" type="ORF">METZ01_LOCUS81259</name>
</gene>
<dbReference type="EMBL" id="UINC01006580">
    <property type="protein sequence ID" value="SVA28405.1"/>
    <property type="molecule type" value="Genomic_DNA"/>
</dbReference>
<reference evidence="2" key="1">
    <citation type="submission" date="2018-05" db="EMBL/GenBank/DDBJ databases">
        <authorList>
            <person name="Lanie J.A."/>
            <person name="Ng W.-L."/>
            <person name="Kazmierczak K.M."/>
            <person name="Andrzejewski T.M."/>
            <person name="Davidsen T.M."/>
            <person name="Wayne K.J."/>
            <person name="Tettelin H."/>
            <person name="Glass J.I."/>
            <person name="Rusch D."/>
            <person name="Podicherti R."/>
            <person name="Tsui H.-C.T."/>
            <person name="Winkler M.E."/>
        </authorList>
    </citation>
    <scope>NUCLEOTIDE SEQUENCE</scope>
</reference>
<organism evidence="2">
    <name type="scientific">marine metagenome</name>
    <dbReference type="NCBI Taxonomy" id="408172"/>
    <lineage>
        <taxon>unclassified sequences</taxon>
        <taxon>metagenomes</taxon>
        <taxon>ecological metagenomes</taxon>
    </lineage>
</organism>
<sequence length="95" mass="11482">MGVAHGDLKRKDNILVNANNEPFLIDFGTAITINKESWITRKWLFNFLRKTDLNAWIKHKYKRNYEDIDTKDLIYYAPTLVEKYYRIIRNLIFKN</sequence>
<evidence type="ECO:0000313" key="2">
    <source>
        <dbReference type="EMBL" id="SVA28405.1"/>
    </source>
</evidence>
<evidence type="ECO:0000259" key="1">
    <source>
        <dbReference type="PROSITE" id="PS50011"/>
    </source>
</evidence>
<dbReference type="GO" id="GO:0004672">
    <property type="term" value="F:protein kinase activity"/>
    <property type="evidence" value="ECO:0007669"/>
    <property type="project" value="InterPro"/>
</dbReference>
<dbReference type="InterPro" id="IPR000719">
    <property type="entry name" value="Prot_kinase_dom"/>
</dbReference>
<accession>A0A381UJS8</accession>
<name>A0A381UJS8_9ZZZZ</name>